<dbReference type="Proteomes" id="UP000005387">
    <property type="component" value="Unassembled WGS sequence"/>
</dbReference>
<dbReference type="NCBIfam" id="TIGR01443">
    <property type="entry name" value="intein_Cterm"/>
    <property type="match status" value="1"/>
</dbReference>
<protein>
    <submittedName>
        <fullName evidence="1">Uncharacterized protein</fullName>
    </submittedName>
</protein>
<dbReference type="Pfam" id="PF07591">
    <property type="entry name" value="PT-HINT"/>
    <property type="match status" value="1"/>
</dbReference>
<dbReference type="SUPFAM" id="SSF51294">
    <property type="entry name" value="Hedgehog/intein (Hint) domain"/>
    <property type="match status" value="1"/>
</dbReference>
<reference evidence="1 2" key="1">
    <citation type="submission" date="2010-07" db="EMBL/GenBank/DDBJ databases">
        <title>The draft genome of Paenibacillus curdlanolyticus YK9.</title>
        <authorList>
            <consortium name="US DOE Joint Genome Institute (JGI-PGF)"/>
            <person name="Lucas S."/>
            <person name="Copeland A."/>
            <person name="Lapidus A."/>
            <person name="Cheng J.-F."/>
            <person name="Bruce D."/>
            <person name="Goodwin L."/>
            <person name="Pitluck S."/>
            <person name="Land M.L."/>
            <person name="Hauser L."/>
            <person name="Chang Y.-J."/>
            <person name="Jeffries C."/>
            <person name="Anderson I.J."/>
            <person name="Johnson E."/>
            <person name="Loganathan U."/>
            <person name="Mulhopadhyay B."/>
            <person name="Kyrpides N."/>
            <person name="Woyke T.J."/>
        </authorList>
    </citation>
    <scope>NUCLEOTIDE SEQUENCE [LARGE SCALE GENOMIC DNA]</scope>
    <source>
        <strain evidence="1 2">YK9</strain>
    </source>
</reference>
<dbReference type="PROSITE" id="PS50817">
    <property type="entry name" value="INTEIN_N_TER"/>
    <property type="match status" value="1"/>
</dbReference>
<dbReference type="EMBL" id="AEDD01000001">
    <property type="protein sequence ID" value="EFM12543.1"/>
    <property type="molecule type" value="Genomic_DNA"/>
</dbReference>
<evidence type="ECO:0000313" key="2">
    <source>
        <dbReference type="Proteomes" id="UP000005387"/>
    </source>
</evidence>
<dbReference type="GO" id="GO:0016539">
    <property type="term" value="P:intein-mediated protein splicing"/>
    <property type="evidence" value="ECO:0007669"/>
    <property type="project" value="InterPro"/>
</dbReference>
<dbReference type="InterPro" id="IPR030934">
    <property type="entry name" value="Intein_C"/>
</dbReference>
<keyword evidence="2" id="KW-1185">Reference proteome</keyword>
<accession>E0I4L2</accession>
<sequence>MSGQSIESTFNHPFYVQGKGWTFVKDLKVGDLLVQSDGNTLKIDSIELLHKQVTVYNMTVDEFHTYFVSELGIWVHNTNSGINNVRVMQDTKIKGYTVSMDVERGGSGLVNVHVKVNNTKYFYDAETSQFLDGTGNRLPNSLRGNEQINNALKKAQKYVKSWCFNINMTKEKNNKKSKYQEIKYIKYNQDDILEILTEALAKENGFGTFYSKAMLLGTLGKDLRLIAVIGELEDDEKIELINLNELDENMNYNGTHK</sequence>
<dbReference type="STRING" id="717606.PaecuDRAFT_0054"/>
<dbReference type="InterPro" id="IPR006141">
    <property type="entry name" value="Intein_N"/>
</dbReference>
<dbReference type="InterPro" id="IPR036844">
    <property type="entry name" value="Hint_dom_sf"/>
</dbReference>
<dbReference type="CDD" id="cd00081">
    <property type="entry name" value="Hint"/>
    <property type="match status" value="1"/>
</dbReference>
<dbReference type="PROSITE" id="PS50818">
    <property type="entry name" value="INTEIN_C_TER"/>
    <property type="match status" value="1"/>
</dbReference>
<dbReference type="AlphaFoldDB" id="E0I4L2"/>
<gene>
    <name evidence="1" type="ORF">PaecuDRAFT_0054</name>
</gene>
<dbReference type="eggNOG" id="COG3209">
    <property type="taxonomic scope" value="Bacteria"/>
</dbReference>
<name>E0I4L2_9BACL</name>
<organism evidence="1 2">
    <name type="scientific">Paenibacillus curdlanolyticus YK9</name>
    <dbReference type="NCBI Taxonomy" id="717606"/>
    <lineage>
        <taxon>Bacteria</taxon>
        <taxon>Bacillati</taxon>
        <taxon>Bacillota</taxon>
        <taxon>Bacilli</taxon>
        <taxon>Bacillales</taxon>
        <taxon>Paenibacillaceae</taxon>
        <taxon>Paenibacillus</taxon>
    </lineage>
</organism>
<evidence type="ECO:0000313" key="1">
    <source>
        <dbReference type="EMBL" id="EFM12543.1"/>
    </source>
</evidence>
<proteinExistence type="predicted"/>
<dbReference type="Gene3D" id="2.170.16.10">
    <property type="entry name" value="Hedgehog/Intein (Hint) domain"/>
    <property type="match status" value="1"/>
</dbReference>